<organism evidence="2 3">
    <name type="scientific">Phytophthora megakarya</name>
    <dbReference type="NCBI Taxonomy" id="4795"/>
    <lineage>
        <taxon>Eukaryota</taxon>
        <taxon>Sar</taxon>
        <taxon>Stramenopiles</taxon>
        <taxon>Oomycota</taxon>
        <taxon>Peronosporomycetes</taxon>
        <taxon>Peronosporales</taxon>
        <taxon>Peronosporaceae</taxon>
        <taxon>Phytophthora</taxon>
    </lineage>
</organism>
<comment type="caution">
    <text evidence="2">The sequence shown here is derived from an EMBL/GenBank/DDBJ whole genome shotgun (WGS) entry which is preliminary data.</text>
</comment>
<evidence type="ECO:0000256" key="1">
    <source>
        <dbReference type="SAM" id="MobiDB-lite"/>
    </source>
</evidence>
<protein>
    <submittedName>
        <fullName evidence="2">Uncharacterized protein</fullName>
    </submittedName>
</protein>
<keyword evidence="3" id="KW-1185">Reference proteome</keyword>
<sequence>MMGRRLRSPNETFPKYEFDRNEGFDSPPSEVSQSDAEYSRVCRTSEETGTMKGKRGITTGERKEETCVQRWRPIMDVHSPRGPKTTKFVYVWAMTCNYPAKLLRKVADDIVVQLADEDQALVSRWHGRLLEQRRSRVG</sequence>
<name>A0A225VUX6_9STRA</name>
<accession>A0A225VUX6</accession>
<feature type="compositionally biased region" description="Basic and acidic residues" evidence="1">
    <location>
        <begin position="37"/>
        <end position="46"/>
    </location>
</feature>
<dbReference type="EMBL" id="NBNE01002861">
    <property type="protein sequence ID" value="OWZ09246.1"/>
    <property type="molecule type" value="Genomic_DNA"/>
</dbReference>
<feature type="region of interest" description="Disordered" evidence="1">
    <location>
        <begin position="1"/>
        <end position="64"/>
    </location>
</feature>
<evidence type="ECO:0000313" key="3">
    <source>
        <dbReference type="Proteomes" id="UP000198211"/>
    </source>
</evidence>
<gene>
    <name evidence="2" type="ORF">PHMEG_00018087</name>
</gene>
<dbReference type="AlphaFoldDB" id="A0A225VUX6"/>
<dbReference type="Proteomes" id="UP000198211">
    <property type="component" value="Unassembled WGS sequence"/>
</dbReference>
<feature type="compositionally biased region" description="Basic and acidic residues" evidence="1">
    <location>
        <begin position="14"/>
        <end position="23"/>
    </location>
</feature>
<evidence type="ECO:0000313" key="2">
    <source>
        <dbReference type="EMBL" id="OWZ09246.1"/>
    </source>
</evidence>
<proteinExistence type="predicted"/>
<reference evidence="3" key="1">
    <citation type="submission" date="2017-03" db="EMBL/GenBank/DDBJ databases">
        <title>Phytopthora megakarya and P. palmivora, two closely related causual agents of cacao black pod achieved similar genome size and gene model numbers by different mechanisms.</title>
        <authorList>
            <person name="Ali S."/>
            <person name="Shao J."/>
            <person name="Larry D.J."/>
            <person name="Kronmiller B."/>
            <person name="Shen D."/>
            <person name="Strem M.D."/>
            <person name="Melnick R.L."/>
            <person name="Guiltinan M.J."/>
            <person name="Tyler B.M."/>
            <person name="Meinhardt L.W."/>
            <person name="Bailey B.A."/>
        </authorList>
    </citation>
    <scope>NUCLEOTIDE SEQUENCE [LARGE SCALE GENOMIC DNA]</scope>
    <source>
        <strain evidence="3">zdho120</strain>
    </source>
</reference>